<comment type="caution">
    <text evidence="6">The sequence shown here is derived from an EMBL/GenBank/DDBJ whole genome shotgun (WGS) entry which is preliminary data.</text>
</comment>
<sequence>MGNKNSHVANVATHDQKLTKKRVRSVVNRHRNDDVADTNEDEYYRLKLEELANEKLSLFACEENDVDEDGKRKKVKRVVDREIVSNEVVTRLKEFVDEIKGYDMKLVIQKTLFESDLKRSQNRLNMPFKQVETHDFLTDEEIRIGSNADKAGIEVRLVGPNMQIFKKPMWLKIWNMQSTKNYVLKTNWCDFVEANKKVLRERATIQVWSFRKDEQLCFAVACVDKPVVNRTSLEDASSSGSSLIA</sequence>
<dbReference type="GO" id="GO:0003677">
    <property type="term" value="F:DNA binding"/>
    <property type="evidence" value="ECO:0007669"/>
    <property type="project" value="UniProtKB-KW"/>
</dbReference>
<accession>A0A2U1PTK5</accession>
<dbReference type="InterPro" id="IPR005508">
    <property type="entry name" value="At2g31720-like"/>
</dbReference>
<comment type="subcellular location">
    <subcellularLocation>
        <location evidence="1">Nucleus</location>
    </subcellularLocation>
</comment>
<keyword evidence="2" id="KW-0805">Transcription regulation</keyword>
<evidence type="ECO:0000256" key="1">
    <source>
        <dbReference type="ARBA" id="ARBA00004123"/>
    </source>
</evidence>
<dbReference type="PANTHER" id="PTHR31541:SF60">
    <property type="entry name" value="TF-B3 DOMAIN-CONTAINING PROTEIN"/>
    <property type="match status" value="1"/>
</dbReference>
<dbReference type="InterPro" id="IPR015300">
    <property type="entry name" value="DNA-bd_pseudobarrel_sf"/>
</dbReference>
<evidence type="ECO:0000256" key="5">
    <source>
        <dbReference type="ARBA" id="ARBA00023242"/>
    </source>
</evidence>
<evidence type="ECO:0000256" key="2">
    <source>
        <dbReference type="ARBA" id="ARBA00023015"/>
    </source>
</evidence>
<dbReference type="GO" id="GO:0005634">
    <property type="term" value="C:nucleus"/>
    <property type="evidence" value="ECO:0007669"/>
    <property type="project" value="UniProtKB-SubCell"/>
</dbReference>
<dbReference type="Proteomes" id="UP000245207">
    <property type="component" value="Unassembled WGS sequence"/>
</dbReference>
<keyword evidence="3 6" id="KW-0238">DNA-binding</keyword>
<dbReference type="CDD" id="cd10017">
    <property type="entry name" value="B3_DNA"/>
    <property type="match status" value="1"/>
</dbReference>
<dbReference type="SUPFAM" id="SSF101936">
    <property type="entry name" value="DNA-binding pseudobarrel domain"/>
    <property type="match status" value="1"/>
</dbReference>
<dbReference type="InterPro" id="IPR003340">
    <property type="entry name" value="B3_DNA-bd"/>
</dbReference>
<name>A0A2U1PTK5_ARTAN</name>
<keyword evidence="4" id="KW-0804">Transcription</keyword>
<keyword evidence="7" id="KW-1185">Reference proteome</keyword>
<dbReference type="EMBL" id="PKPP01000754">
    <property type="protein sequence ID" value="PWA89052.1"/>
    <property type="molecule type" value="Genomic_DNA"/>
</dbReference>
<reference evidence="6 7" key="1">
    <citation type="journal article" date="2018" name="Mol. Plant">
        <title>The genome of Artemisia annua provides insight into the evolution of Asteraceae family and artemisinin biosynthesis.</title>
        <authorList>
            <person name="Shen Q."/>
            <person name="Zhang L."/>
            <person name="Liao Z."/>
            <person name="Wang S."/>
            <person name="Yan T."/>
            <person name="Shi P."/>
            <person name="Liu M."/>
            <person name="Fu X."/>
            <person name="Pan Q."/>
            <person name="Wang Y."/>
            <person name="Lv Z."/>
            <person name="Lu X."/>
            <person name="Zhang F."/>
            <person name="Jiang W."/>
            <person name="Ma Y."/>
            <person name="Chen M."/>
            <person name="Hao X."/>
            <person name="Li L."/>
            <person name="Tang Y."/>
            <person name="Lv G."/>
            <person name="Zhou Y."/>
            <person name="Sun X."/>
            <person name="Brodelius P.E."/>
            <person name="Rose J.K.C."/>
            <person name="Tang K."/>
        </authorList>
    </citation>
    <scope>NUCLEOTIDE SEQUENCE [LARGE SCALE GENOMIC DNA]</scope>
    <source>
        <strain evidence="7">cv. Huhao1</strain>
        <tissue evidence="6">Leaf</tissue>
    </source>
</reference>
<evidence type="ECO:0000256" key="4">
    <source>
        <dbReference type="ARBA" id="ARBA00023163"/>
    </source>
</evidence>
<dbReference type="Gene3D" id="2.40.330.10">
    <property type="entry name" value="DNA-binding pseudobarrel domain"/>
    <property type="match status" value="1"/>
</dbReference>
<dbReference type="Pfam" id="PF03754">
    <property type="entry name" value="At2g31720-like"/>
    <property type="match status" value="1"/>
</dbReference>
<evidence type="ECO:0000313" key="6">
    <source>
        <dbReference type="EMBL" id="PWA89052.1"/>
    </source>
</evidence>
<protein>
    <submittedName>
        <fullName evidence="6">B3 domain-containing protein, DNA-binding pseudobarrel domain protein</fullName>
    </submittedName>
</protein>
<evidence type="ECO:0000313" key="7">
    <source>
        <dbReference type="Proteomes" id="UP000245207"/>
    </source>
</evidence>
<dbReference type="AlphaFoldDB" id="A0A2U1PTK5"/>
<dbReference type="OrthoDB" id="1935604at2759"/>
<evidence type="ECO:0000256" key="3">
    <source>
        <dbReference type="ARBA" id="ARBA00023125"/>
    </source>
</evidence>
<gene>
    <name evidence="6" type="ORF">CTI12_AA114340</name>
</gene>
<keyword evidence="5" id="KW-0539">Nucleus</keyword>
<dbReference type="PANTHER" id="PTHR31541">
    <property type="entry name" value="B3 DOMAIN PLANT PROTEIN-RELATED"/>
    <property type="match status" value="1"/>
</dbReference>
<proteinExistence type="predicted"/>
<organism evidence="6 7">
    <name type="scientific">Artemisia annua</name>
    <name type="common">Sweet wormwood</name>
    <dbReference type="NCBI Taxonomy" id="35608"/>
    <lineage>
        <taxon>Eukaryota</taxon>
        <taxon>Viridiplantae</taxon>
        <taxon>Streptophyta</taxon>
        <taxon>Embryophyta</taxon>
        <taxon>Tracheophyta</taxon>
        <taxon>Spermatophyta</taxon>
        <taxon>Magnoliopsida</taxon>
        <taxon>eudicotyledons</taxon>
        <taxon>Gunneridae</taxon>
        <taxon>Pentapetalae</taxon>
        <taxon>asterids</taxon>
        <taxon>campanulids</taxon>
        <taxon>Asterales</taxon>
        <taxon>Asteraceae</taxon>
        <taxon>Asteroideae</taxon>
        <taxon>Anthemideae</taxon>
        <taxon>Artemisiinae</taxon>
        <taxon>Artemisia</taxon>
    </lineage>
</organism>